<comment type="caution">
    <text evidence="1">The sequence shown here is derived from an EMBL/GenBank/DDBJ whole genome shotgun (WGS) entry which is preliminary data.</text>
</comment>
<feature type="non-terminal residue" evidence="1">
    <location>
        <position position="289"/>
    </location>
</feature>
<evidence type="ECO:0000313" key="1">
    <source>
        <dbReference type="EMBL" id="KAJ2761669.1"/>
    </source>
</evidence>
<organism evidence="1 2">
    <name type="scientific">Coemansia nantahalensis</name>
    <dbReference type="NCBI Taxonomy" id="2789366"/>
    <lineage>
        <taxon>Eukaryota</taxon>
        <taxon>Fungi</taxon>
        <taxon>Fungi incertae sedis</taxon>
        <taxon>Zoopagomycota</taxon>
        <taxon>Kickxellomycotina</taxon>
        <taxon>Kickxellomycetes</taxon>
        <taxon>Kickxellales</taxon>
        <taxon>Kickxellaceae</taxon>
        <taxon>Coemansia</taxon>
    </lineage>
</organism>
<proteinExistence type="predicted"/>
<sequence length="289" mass="31138">MNRNANDKRGVPPLKELCQRAIVANIGLPQFLVADALAQCTAEQLEAIEQHNPHIVADNEPLWMAHCGTKYKELRELQREIANGAAPPVPSWRAAYWAMRRQDEIRAQQIRERIRSRAAEFELERNARKVRVIPPSAARARPRTAAAAAAARHGAARGTSLVQQARVMTKAHLQMFQPAQSPARAHSPPPPLAAAASASAARSKHQSPAVSPAQSPPYNPSPPYYSSASASSCSPPHLGYSPPYVPHSAYSPPYVPDAGPGDHDGRSAGFDLFEDLMGVSPGAVHSSTV</sequence>
<accession>A0ACC1JLC5</accession>
<dbReference type="EMBL" id="JANBUJ010003164">
    <property type="protein sequence ID" value="KAJ2761669.1"/>
    <property type="molecule type" value="Genomic_DNA"/>
</dbReference>
<dbReference type="Proteomes" id="UP001140234">
    <property type="component" value="Unassembled WGS sequence"/>
</dbReference>
<keyword evidence="2" id="KW-1185">Reference proteome</keyword>
<evidence type="ECO:0000313" key="2">
    <source>
        <dbReference type="Proteomes" id="UP001140234"/>
    </source>
</evidence>
<reference evidence="1" key="1">
    <citation type="submission" date="2022-07" db="EMBL/GenBank/DDBJ databases">
        <title>Phylogenomic reconstructions and comparative analyses of Kickxellomycotina fungi.</title>
        <authorList>
            <person name="Reynolds N.K."/>
            <person name="Stajich J.E."/>
            <person name="Barry K."/>
            <person name="Grigoriev I.V."/>
            <person name="Crous P."/>
            <person name="Smith M.E."/>
        </authorList>
    </citation>
    <scope>NUCLEOTIDE SEQUENCE</scope>
    <source>
        <strain evidence="1">CBS 109366</strain>
    </source>
</reference>
<gene>
    <name evidence="1" type="ORF">IWQ57_005987</name>
</gene>
<name>A0ACC1JLC5_9FUNG</name>
<protein>
    <submittedName>
        <fullName evidence="1">Uncharacterized protein</fullName>
    </submittedName>
</protein>